<comment type="caution">
    <text evidence="7">The sequence shown here is derived from an EMBL/GenBank/DDBJ whole genome shotgun (WGS) entry which is preliminary data.</text>
</comment>
<evidence type="ECO:0000313" key="7">
    <source>
        <dbReference type="EMBL" id="MCA9756933.1"/>
    </source>
</evidence>
<feature type="region of interest" description="Disordered" evidence="5">
    <location>
        <begin position="252"/>
        <end position="284"/>
    </location>
</feature>
<evidence type="ECO:0000256" key="1">
    <source>
        <dbReference type="ARBA" id="ARBA00009369"/>
    </source>
</evidence>
<feature type="domain" description="Rod shape-determining protein MreC beta-barrel core" evidence="6">
    <location>
        <begin position="114"/>
        <end position="243"/>
    </location>
</feature>
<evidence type="ECO:0000256" key="5">
    <source>
        <dbReference type="SAM" id="MobiDB-lite"/>
    </source>
</evidence>
<evidence type="ECO:0000256" key="4">
    <source>
        <dbReference type="ARBA" id="ARBA00032089"/>
    </source>
</evidence>
<dbReference type="InterPro" id="IPR007221">
    <property type="entry name" value="MreC"/>
</dbReference>
<dbReference type="PANTHER" id="PTHR34138">
    <property type="entry name" value="CELL SHAPE-DETERMINING PROTEIN MREC"/>
    <property type="match status" value="1"/>
</dbReference>
<evidence type="ECO:0000256" key="2">
    <source>
        <dbReference type="ARBA" id="ARBA00013855"/>
    </source>
</evidence>
<name>A0A956NFI6_UNCEI</name>
<dbReference type="AlphaFoldDB" id="A0A956NFI6"/>
<dbReference type="GO" id="GO:0008360">
    <property type="term" value="P:regulation of cell shape"/>
    <property type="evidence" value="ECO:0007669"/>
    <property type="project" value="UniProtKB-KW"/>
</dbReference>
<evidence type="ECO:0000259" key="6">
    <source>
        <dbReference type="Pfam" id="PF04085"/>
    </source>
</evidence>
<dbReference type="Pfam" id="PF04085">
    <property type="entry name" value="MreC"/>
    <property type="match status" value="1"/>
</dbReference>
<dbReference type="GO" id="GO:0005886">
    <property type="term" value="C:plasma membrane"/>
    <property type="evidence" value="ECO:0007669"/>
    <property type="project" value="TreeGrafter"/>
</dbReference>
<sequence>MLAVLVSATLLVLPKDVRRGIATGLEYSVFSPYRYAVGWGEGSLAARSEIRRLSQQLTEWRVREDQILETQEENRRLRHLLGFRRRTAERLVPAAVVARERGRDGDLVIAEVESGSPVYTDAPVLVPEGLLGRIVARDGGRVRVQCLTNSESSVSVLNQRTRDEGILRGSLQRRGLLVVLDVPVQADWRVGDRVITSGLGTIFPRGLLVGTVEGMRREEMGPLERIWVEPAASPARAEEIFLLLPGGEEPAEDIEWFPSDPEPPLSVLSWDDGRGLTYGPLPAP</sequence>
<dbReference type="EMBL" id="JAGQHS010000073">
    <property type="protein sequence ID" value="MCA9756933.1"/>
    <property type="molecule type" value="Genomic_DNA"/>
</dbReference>
<dbReference type="PANTHER" id="PTHR34138:SF1">
    <property type="entry name" value="CELL SHAPE-DETERMINING PROTEIN MREC"/>
    <property type="match status" value="1"/>
</dbReference>
<dbReference type="InterPro" id="IPR042175">
    <property type="entry name" value="Cell/Rod_MreC_2"/>
</dbReference>
<evidence type="ECO:0000313" key="8">
    <source>
        <dbReference type="Proteomes" id="UP000739538"/>
    </source>
</evidence>
<reference evidence="7" key="2">
    <citation type="journal article" date="2021" name="Microbiome">
        <title>Successional dynamics and alternative stable states in a saline activated sludge microbial community over 9 years.</title>
        <authorList>
            <person name="Wang Y."/>
            <person name="Ye J."/>
            <person name="Ju F."/>
            <person name="Liu L."/>
            <person name="Boyd J.A."/>
            <person name="Deng Y."/>
            <person name="Parks D.H."/>
            <person name="Jiang X."/>
            <person name="Yin X."/>
            <person name="Woodcroft B.J."/>
            <person name="Tyson G.W."/>
            <person name="Hugenholtz P."/>
            <person name="Polz M.F."/>
            <person name="Zhang T."/>
        </authorList>
    </citation>
    <scope>NUCLEOTIDE SEQUENCE</scope>
    <source>
        <strain evidence="7">HKST-UBA02</strain>
    </source>
</reference>
<comment type="similarity">
    <text evidence="1">Belongs to the MreC family.</text>
</comment>
<dbReference type="Gene3D" id="2.40.10.350">
    <property type="entry name" value="Rod shape-determining protein MreC, domain 2"/>
    <property type="match status" value="1"/>
</dbReference>
<keyword evidence="3" id="KW-0133">Cell shape</keyword>
<dbReference type="InterPro" id="IPR042177">
    <property type="entry name" value="Cell/Rod_1"/>
</dbReference>
<evidence type="ECO:0000256" key="3">
    <source>
        <dbReference type="ARBA" id="ARBA00022960"/>
    </source>
</evidence>
<organism evidence="7 8">
    <name type="scientific">Eiseniibacteriota bacterium</name>
    <dbReference type="NCBI Taxonomy" id="2212470"/>
    <lineage>
        <taxon>Bacteria</taxon>
        <taxon>Candidatus Eiseniibacteriota</taxon>
    </lineage>
</organism>
<dbReference type="Proteomes" id="UP000739538">
    <property type="component" value="Unassembled WGS sequence"/>
</dbReference>
<proteinExistence type="inferred from homology"/>
<reference evidence="7" key="1">
    <citation type="submission" date="2020-04" db="EMBL/GenBank/DDBJ databases">
        <authorList>
            <person name="Zhang T."/>
        </authorList>
    </citation>
    <scope>NUCLEOTIDE SEQUENCE</scope>
    <source>
        <strain evidence="7">HKST-UBA02</strain>
    </source>
</reference>
<accession>A0A956NFI6</accession>
<protein>
    <recommendedName>
        <fullName evidence="2">Cell shape-determining protein MreC</fullName>
    </recommendedName>
    <alternativeName>
        <fullName evidence="4">Cell shape protein MreC</fullName>
    </alternativeName>
</protein>
<gene>
    <name evidence="7" type="ORF">KDA27_14100</name>
</gene>
<dbReference type="InterPro" id="IPR055342">
    <property type="entry name" value="MreC_beta-barrel_core"/>
</dbReference>
<dbReference type="Gene3D" id="2.40.10.340">
    <property type="entry name" value="Rod shape-determining protein MreC, domain 1"/>
    <property type="match status" value="1"/>
</dbReference>